<dbReference type="InterPro" id="IPR011705">
    <property type="entry name" value="BACK"/>
</dbReference>
<dbReference type="SUPFAM" id="SSF52317">
    <property type="entry name" value="Class I glutamine amidotransferase-like"/>
    <property type="match status" value="1"/>
</dbReference>
<dbReference type="PANTHER" id="PTHR45774">
    <property type="entry name" value="BTB/POZ DOMAIN-CONTAINING"/>
    <property type="match status" value="1"/>
</dbReference>
<dbReference type="Pfam" id="PF00651">
    <property type="entry name" value="BTB"/>
    <property type="match status" value="1"/>
</dbReference>
<dbReference type="SUPFAM" id="SSF54695">
    <property type="entry name" value="POZ domain"/>
    <property type="match status" value="1"/>
</dbReference>
<comment type="caution">
    <text evidence="2">The sequence shown here is derived from an EMBL/GenBank/DDBJ whole genome shotgun (WGS) entry which is preliminary data.</text>
</comment>
<dbReference type="OrthoDB" id="17288at2759"/>
<organism evidence="2 3">
    <name type="scientific">Anaeramoeba ignava</name>
    <name type="common">Anaerobic marine amoeba</name>
    <dbReference type="NCBI Taxonomy" id="1746090"/>
    <lineage>
        <taxon>Eukaryota</taxon>
        <taxon>Metamonada</taxon>
        <taxon>Anaeramoebidae</taxon>
        <taxon>Anaeramoeba</taxon>
    </lineage>
</organism>
<evidence type="ECO:0000313" key="2">
    <source>
        <dbReference type="EMBL" id="KAJ5066436.1"/>
    </source>
</evidence>
<protein>
    <submittedName>
        <fullName evidence="2">Btb/poz domain-containing</fullName>
    </submittedName>
</protein>
<sequence>MIKNTETIDQVLQKLFNNSEISDVVFSVGKNKEKIYGHKTILATSSRIWHKLLFPEKWKEKKDVPVVEMEIPNYEPATVKVVLEFSYTRKPHLNWNFIMDVLKFAKEFEMNDLVVICFDFIQSNLLRENCLHILNNKKLFQEFPQYAESTKHHLYDFIQKNGEKIFEKRDCFVGLTEETVTEVLNMKFLSAAEIKVFNSLVEWGKWICQKNNFEENQMNLRNCLKNLLPLIRLDVMSPKCLEVVQQSQLYPLERIVDILFNVSKKQVHIEFASRLGGPVKRRKIKKRIEELKIALLVANDNINWSNDVKKSIESTGIKDVEILFVCNETPTIEKLMQFDGIFTYSYFDGYQDPIQIGNNLAEYVESGKGLVVGSSVLIEDVKHYILQGRIAEESFFPVTRGVNVSGERHKLGDIVDQDHPIIQGVRSFDGGKNSAHISSDLDPNAKLIAKWDNGNHLVSEKRMKEGFGIVVVLNIWPVSNKVNPTCWLSSSDGARLIANAVEYVANN</sequence>
<dbReference type="InterPro" id="IPR029062">
    <property type="entry name" value="Class_I_gatase-like"/>
</dbReference>
<dbReference type="PROSITE" id="PS50097">
    <property type="entry name" value="BTB"/>
    <property type="match status" value="1"/>
</dbReference>
<dbReference type="InterPro" id="IPR011333">
    <property type="entry name" value="SKP1/BTB/POZ_sf"/>
</dbReference>
<accession>A0A9Q0L5N4</accession>
<dbReference type="Proteomes" id="UP001149090">
    <property type="component" value="Unassembled WGS sequence"/>
</dbReference>
<dbReference type="Gene3D" id="3.30.710.10">
    <property type="entry name" value="Potassium Channel Kv1.1, Chain A"/>
    <property type="match status" value="1"/>
</dbReference>
<feature type="domain" description="BTB" evidence="1">
    <location>
        <begin position="22"/>
        <end position="95"/>
    </location>
</feature>
<proteinExistence type="predicted"/>
<dbReference type="Pfam" id="PF07707">
    <property type="entry name" value="BACK"/>
    <property type="match status" value="1"/>
</dbReference>
<dbReference type="AlphaFoldDB" id="A0A9Q0L5N4"/>
<dbReference type="EMBL" id="JAPDFW010000143">
    <property type="protein sequence ID" value="KAJ5066436.1"/>
    <property type="molecule type" value="Genomic_DNA"/>
</dbReference>
<gene>
    <name evidence="2" type="ORF">M0811_13634</name>
</gene>
<dbReference type="Gene3D" id="1.25.40.420">
    <property type="match status" value="1"/>
</dbReference>
<keyword evidence="3" id="KW-1185">Reference proteome</keyword>
<dbReference type="InterPro" id="IPR000210">
    <property type="entry name" value="BTB/POZ_dom"/>
</dbReference>
<dbReference type="PANTHER" id="PTHR45774:SF3">
    <property type="entry name" value="BTB (POZ) DOMAIN-CONTAINING 2B-RELATED"/>
    <property type="match status" value="1"/>
</dbReference>
<dbReference type="SMART" id="SM00225">
    <property type="entry name" value="BTB"/>
    <property type="match status" value="1"/>
</dbReference>
<evidence type="ECO:0000313" key="3">
    <source>
        <dbReference type="Proteomes" id="UP001149090"/>
    </source>
</evidence>
<name>A0A9Q0L5N4_ANAIG</name>
<evidence type="ECO:0000259" key="1">
    <source>
        <dbReference type="PROSITE" id="PS50097"/>
    </source>
</evidence>
<reference evidence="2" key="1">
    <citation type="submission" date="2022-10" db="EMBL/GenBank/DDBJ databases">
        <title>Novel sulphate-reducing endosymbionts in the free-living metamonad Anaeramoeba.</title>
        <authorList>
            <person name="Jerlstrom-Hultqvist J."/>
            <person name="Cepicka I."/>
            <person name="Gallot-Lavallee L."/>
            <person name="Salas-Leiva D."/>
            <person name="Curtis B.A."/>
            <person name="Zahonova K."/>
            <person name="Pipaliya S."/>
            <person name="Dacks J."/>
            <person name="Roger A.J."/>
        </authorList>
    </citation>
    <scope>NUCLEOTIDE SEQUENCE</scope>
    <source>
        <strain evidence="2">BMAN</strain>
    </source>
</reference>